<evidence type="ECO:0000313" key="2">
    <source>
        <dbReference type="Proteomes" id="UP000198694"/>
    </source>
</evidence>
<name>A0A1G8WR59_9BACI</name>
<evidence type="ECO:0000313" key="1">
    <source>
        <dbReference type="EMBL" id="SDJ80848.1"/>
    </source>
</evidence>
<keyword evidence="2" id="KW-1185">Reference proteome</keyword>
<accession>A0A1G8WR59</accession>
<dbReference type="RefSeq" id="WP_093211533.1">
    <property type="nucleotide sequence ID" value="NZ_FNFL01000001.1"/>
</dbReference>
<protein>
    <recommendedName>
        <fullName evidence="3">Nucleotidyltransferase family protein</fullName>
    </recommendedName>
</protein>
<dbReference type="EMBL" id="FNFL01000001">
    <property type="protein sequence ID" value="SDJ80848.1"/>
    <property type="molecule type" value="Genomic_DNA"/>
</dbReference>
<dbReference type="PANTHER" id="PTHR39166">
    <property type="entry name" value="BLL1166 PROTEIN"/>
    <property type="match status" value="1"/>
</dbReference>
<reference evidence="1 2" key="1">
    <citation type="submission" date="2016-10" db="EMBL/GenBank/DDBJ databases">
        <authorList>
            <person name="de Groot N.N."/>
        </authorList>
    </citation>
    <scope>NUCLEOTIDE SEQUENCE [LARGE SCALE GENOMIC DNA]</scope>
    <source>
        <strain evidence="1 2">CGMCC 1.6502</strain>
    </source>
</reference>
<evidence type="ECO:0008006" key="3">
    <source>
        <dbReference type="Google" id="ProtNLM"/>
    </source>
</evidence>
<dbReference type="PANTHER" id="PTHR39166:SF1">
    <property type="entry name" value="BLL1166 PROTEIN"/>
    <property type="match status" value="1"/>
</dbReference>
<gene>
    <name evidence="1" type="ORF">SAMN05216243_0953</name>
</gene>
<sequence>MSVKTEEDIIELIQADEWMMEIIHTAGKLHLPDWWICAGFVRSKIWDSLHHFEKRTKLSDVDVIYFDRENIDENTEKQLESELKRMFPDVPWSVKNEARMHLINGLPPYSSAVDAMAKFPETATALGIKADEKQNIVLAAPHGIKDVINLEVKPTPFFAANNRLMAIYQSRLRYKNWQAVWGKLKVYNR</sequence>
<dbReference type="AlphaFoldDB" id="A0A1G8WR59"/>
<dbReference type="InterPro" id="IPR009267">
    <property type="entry name" value="NTP_transf_6"/>
</dbReference>
<organism evidence="1 2">
    <name type="scientific">Sediminibacillus albus</name>
    <dbReference type="NCBI Taxonomy" id="407036"/>
    <lineage>
        <taxon>Bacteria</taxon>
        <taxon>Bacillati</taxon>
        <taxon>Bacillota</taxon>
        <taxon>Bacilli</taxon>
        <taxon>Bacillales</taxon>
        <taxon>Bacillaceae</taxon>
        <taxon>Sediminibacillus</taxon>
    </lineage>
</organism>
<dbReference type="Proteomes" id="UP000198694">
    <property type="component" value="Unassembled WGS sequence"/>
</dbReference>
<dbReference type="OrthoDB" id="1901124at2"/>
<dbReference type="Pfam" id="PF06042">
    <property type="entry name" value="NTP_transf_6"/>
    <property type="match status" value="1"/>
</dbReference>
<proteinExistence type="predicted"/>
<dbReference type="STRING" id="407036.SAMN05216243_0953"/>